<dbReference type="SUPFAM" id="SSF57196">
    <property type="entry name" value="EGF/Laminin"/>
    <property type="match status" value="1"/>
</dbReference>
<keyword evidence="2" id="KW-0245">EGF-like domain</keyword>
<evidence type="ECO:0000313" key="4">
    <source>
        <dbReference type="EnsemblMetazoa" id="XP_020906333.1"/>
    </source>
</evidence>
<feature type="disulfide bond" evidence="2">
    <location>
        <begin position="97"/>
        <end position="106"/>
    </location>
</feature>
<reference evidence="4" key="1">
    <citation type="submission" date="2022-11" db="UniProtKB">
        <authorList>
            <consortium name="EnsemblMetazoa"/>
        </authorList>
    </citation>
    <scope>IDENTIFICATION</scope>
</reference>
<dbReference type="InterPro" id="IPR000742">
    <property type="entry name" value="EGF"/>
</dbReference>
<evidence type="ECO:0000256" key="2">
    <source>
        <dbReference type="PROSITE-ProRule" id="PRU00076"/>
    </source>
</evidence>
<dbReference type="Proteomes" id="UP000887567">
    <property type="component" value="Unplaced"/>
</dbReference>
<dbReference type="OrthoDB" id="430340at2759"/>
<accession>A0A913XM76</accession>
<name>A0A913XM76_EXADI</name>
<comment type="caution">
    <text evidence="2">Lacks conserved residue(s) required for the propagation of feature annotation.</text>
</comment>
<dbReference type="Gene3D" id="2.10.25.10">
    <property type="entry name" value="Laminin"/>
    <property type="match status" value="1"/>
</dbReference>
<dbReference type="AlphaFoldDB" id="A0A913XM76"/>
<proteinExistence type="inferred from homology"/>
<dbReference type="GeneID" id="110244468"/>
<dbReference type="Pfam" id="PF00008">
    <property type="entry name" value="EGF"/>
    <property type="match status" value="1"/>
</dbReference>
<keyword evidence="5" id="KW-1185">Reference proteome</keyword>
<keyword evidence="2" id="KW-1015">Disulfide bond</keyword>
<protein>
    <recommendedName>
        <fullName evidence="3">EGF-like domain-containing protein</fullName>
    </recommendedName>
</protein>
<dbReference type="KEGG" id="epa:110244468"/>
<sequence length="135" mass="14797">MRNAFGQKMLLCKLLEASKGSVVTITELVFNGTKMESEVLGTLANATVNGTLGKLLLKASAGFNASAQIDVDDVCASKPCENDGKCIAKNNGYTCDCKLFRFGEQCQEGKPVFLESYYFKIQHERMLSLIDRGKK</sequence>
<evidence type="ECO:0000256" key="1">
    <source>
        <dbReference type="ARBA" id="ARBA00006373"/>
    </source>
</evidence>
<dbReference type="PROSITE" id="PS50026">
    <property type="entry name" value="EGF_3"/>
    <property type="match status" value="1"/>
</dbReference>
<organism evidence="4 5">
    <name type="scientific">Exaiptasia diaphana</name>
    <name type="common">Tropical sea anemone</name>
    <name type="synonym">Aiptasia pulchella</name>
    <dbReference type="NCBI Taxonomy" id="2652724"/>
    <lineage>
        <taxon>Eukaryota</taxon>
        <taxon>Metazoa</taxon>
        <taxon>Cnidaria</taxon>
        <taxon>Anthozoa</taxon>
        <taxon>Hexacorallia</taxon>
        <taxon>Actiniaria</taxon>
        <taxon>Aiptasiidae</taxon>
        <taxon>Exaiptasia</taxon>
    </lineage>
</organism>
<comment type="similarity">
    <text evidence="1">Belongs to the EGF domain peptide family.</text>
</comment>
<dbReference type="CDD" id="cd00054">
    <property type="entry name" value="EGF_CA"/>
    <property type="match status" value="1"/>
</dbReference>
<dbReference type="PROSITE" id="PS00022">
    <property type="entry name" value="EGF_1"/>
    <property type="match status" value="1"/>
</dbReference>
<feature type="domain" description="EGF-like" evidence="3">
    <location>
        <begin position="71"/>
        <end position="107"/>
    </location>
</feature>
<dbReference type="EnsemblMetazoa" id="XM_021050674.1">
    <property type="protein sequence ID" value="XP_020906333.1"/>
    <property type="gene ID" value="LOC110244468"/>
</dbReference>
<evidence type="ECO:0000259" key="3">
    <source>
        <dbReference type="PROSITE" id="PS50026"/>
    </source>
</evidence>
<dbReference type="RefSeq" id="XP_020906333.1">
    <property type="nucleotide sequence ID" value="XM_021050674.1"/>
</dbReference>
<evidence type="ECO:0000313" key="5">
    <source>
        <dbReference type="Proteomes" id="UP000887567"/>
    </source>
</evidence>